<sequence>MKFRIADQKDLDEILTVQKSAFKRLYEKYHDDETSPYTETITTITRRFETDDYAYYVLVDNFGVIVGYVGVQKMDSTHFRIGILGVEQSVQGKGYGAIILSNMKNLFRNDYYLELDTILEENRLVAFYENNGFQPFGELMTLQRGMTLVKMRYHSRD</sequence>
<dbReference type="CDD" id="cd04301">
    <property type="entry name" value="NAT_SF"/>
    <property type="match status" value="1"/>
</dbReference>
<dbReference type="InterPro" id="IPR016181">
    <property type="entry name" value="Acyl_CoA_acyltransferase"/>
</dbReference>
<dbReference type="Pfam" id="PF00583">
    <property type="entry name" value="Acetyltransf_1"/>
    <property type="match status" value="1"/>
</dbReference>
<keyword evidence="2" id="KW-0012">Acyltransferase</keyword>
<dbReference type="PANTHER" id="PTHR43800:SF1">
    <property type="entry name" value="PEPTIDYL-LYSINE N-ACETYLTRANSFERASE YJAB"/>
    <property type="match status" value="1"/>
</dbReference>
<organism evidence="5 6">
    <name type="scientific">Weissella cibaria</name>
    <dbReference type="NCBI Taxonomy" id="137591"/>
    <lineage>
        <taxon>Bacteria</taxon>
        <taxon>Bacillati</taxon>
        <taxon>Bacillota</taxon>
        <taxon>Bacilli</taxon>
        <taxon>Lactobacillales</taxon>
        <taxon>Lactobacillaceae</taxon>
        <taxon>Weissella</taxon>
    </lineage>
</organism>
<evidence type="ECO:0000313" key="6">
    <source>
        <dbReference type="Proteomes" id="UP000320012"/>
    </source>
</evidence>
<feature type="transmembrane region" description="Helical" evidence="3">
    <location>
        <begin position="53"/>
        <end position="71"/>
    </location>
</feature>
<dbReference type="Proteomes" id="UP000320012">
    <property type="component" value="Unassembled WGS sequence"/>
</dbReference>
<feature type="domain" description="N-acetyltransferase" evidence="4">
    <location>
        <begin position="1"/>
        <end position="154"/>
    </location>
</feature>
<evidence type="ECO:0000259" key="4">
    <source>
        <dbReference type="PROSITE" id="PS51186"/>
    </source>
</evidence>
<dbReference type="AlphaFoldDB" id="A0A9Q8NA46"/>
<evidence type="ECO:0000313" key="5">
    <source>
        <dbReference type="EMBL" id="TVV28105.1"/>
    </source>
</evidence>
<dbReference type="PROSITE" id="PS51186">
    <property type="entry name" value="GNAT"/>
    <property type="match status" value="1"/>
</dbReference>
<keyword evidence="3" id="KW-0472">Membrane</keyword>
<protein>
    <submittedName>
        <fullName evidence="5">GNAT family N-acetyltransferase</fullName>
    </submittedName>
</protein>
<dbReference type="Gene3D" id="3.40.630.30">
    <property type="match status" value="1"/>
</dbReference>
<dbReference type="SUPFAM" id="SSF55729">
    <property type="entry name" value="Acyl-CoA N-acyltransferases (Nat)"/>
    <property type="match status" value="1"/>
</dbReference>
<dbReference type="PANTHER" id="PTHR43800">
    <property type="entry name" value="PEPTIDYL-LYSINE N-ACETYLTRANSFERASE YJAB"/>
    <property type="match status" value="1"/>
</dbReference>
<evidence type="ECO:0000256" key="2">
    <source>
        <dbReference type="ARBA" id="ARBA00023315"/>
    </source>
</evidence>
<proteinExistence type="predicted"/>
<name>A0A9Q8NA46_9LACO</name>
<gene>
    <name evidence="5" type="ORF">FO435_09560</name>
</gene>
<keyword evidence="3" id="KW-0812">Transmembrane</keyword>
<dbReference type="InterPro" id="IPR000182">
    <property type="entry name" value="GNAT_dom"/>
</dbReference>
<evidence type="ECO:0000256" key="3">
    <source>
        <dbReference type="SAM" id="Phobius"/>
    </source>
</evidence>
<evidence type="ECO:0000256" key="1">
    <source>
        <dbReference type="ARBA" id="ARBA00022679"/>
    </source>
</evidence>
<accession>A0A9Q8NA46</accession>
<keyword evidence="3" id="KW-1133">Transmembrane helix</keyword>
<comment type="caution">
    <text evidence="5">The sequence shown here is derived from an EMBL/GenBank/DDBJ whole genome shotgun (WGS) entry which is preliminary data.</text>
</comment>
<reference evidence="5 6" key="1">
    <citation type="submission" date="2019-07" db="EMBL/GenBank/DDBJ databases">
        <title>Genome sequence of Weissella cibaria GK1.</title>
        <authorList>
            <person name="Choi H.-J."/>
        </authorList>
    </citation>
    <scope>NUCLEOTIDE SEQUENCE [LARGE SCALE GENOMIC DNA]</scope>
    <source>
        <strain evidence="5 6">GK1</strain>
    </source>
</reference>
<keyword evidence="1" id="KW-0808">Transferase</keyword>
<dbReference type="EMBL" id="VNHC01000002">
    <property type="protein sequence ID" value="TVV28105.1"/>
    <property type="molecule type" value="Genomic_DNA"/>
</dbReference>
<dbReference type="RefSeq" id="WP_063083708.1">
    <property type="nucleotide sequence ID" value="NZ_CP041193.1"/>
</dbReference>
<dbReference type="GO" id="GO:0016747">
    <property type="term" value="F:acyltransferase activity, transferring groups other than amino-acyl groups"/>
    <property type="evidence" value="ECO:0007669"/>
    <property type="project" value="InterPro"/>
</dbReference>